<dbReference type="Pfam" id="PF03466">
    <property type="entry name" value="LysR_substrate"/>
    <property type="match status" value="1"/>
</dbReference>
<dbReference type="RefSeq" id="WP_200671230.1">
    <property type="nucleotide sequence ID" value="NZ_JACWCW010000053.1"/>
</dbReference>
<dbReference type="InterPro" id="IPR050176">
    <property type="entry name" value="LTTR"/>
</dbReference>
<dbReference type="InterPro" id="IPR036390">
    <property type="entry name" value="WH_DNA-bd_sf"/>
</dbReference>
<dbReference type="InterPro" id="IPR005119">
    <property type="entry name" value="LysR_subst-bd"/>
</dbReference>
<dbReference type="Gene3D" id="1.10.10.10">
    <property type="entry name" value="Winged helix-like DNA-binding domain superfamily/Winged helix DNA-binding domain"/>
    <property type="match status" value="1"/>
</dbReference>
<dbReference type="InterPro" id="IPR000847">
    <property type="entry name" value="LysR_HTH_N"/>
</dbReference>
<evidence type="ECO:0000256" key="2">
    <source>
        <dbReference type="ARBA" id="ARBA00023015"/>
    </source>
</evidence>
<keyword evidence="7" id="KW-1185">Reference proteome</keyword>
<evidence type="ECO:0000313" key="6">
    <source>
        <dbReference type="EMBL" id="MEN3227636.1"/>
    </source>
</evidence>
<dbReference type="SUPFAM" id="SSF46785">
    <property type="entry name" value="Winged helix' DNA-binding domain"/>
    <property type="match status" value="1"/>
</dbReference>
<dbReference type="Pfam" id="PF00126">
    <property type="entry name" value="HTH_1"/>
    <property type="match status" value="1"/>
</dbReference>
<dbReference type="EMBL" id="JAQYXL010000001">
    <property type="protein sequence ID" value="MEN3227636.1"/>
    <property type="molecule type" value="Genomic_DNA"/>
</dbReference>
<keyword evidence="4" id="KW-0804">Transcription</keyword>
<protein>
    <submittedName>
        <fullName evidence="6">LysR substrate-binding domain-containing protein</fullName>
    </submittedName>
</protein>
<dbReference type="SUPFAM" id="SSF53850">
    <property type="entry name" value="Periplasmic binding protein-like II"/>
    <property type="match status" value="1"/>
</dbReference>
<proteinExistence type="inferred from homology"/>
<dbReference type="PANTHER" id="PTHR30579:SF7">
    <property type="entry name" value="HTH-TYPE TRANSCRIPTIONAL REGULATOR LRHA-RELATED"/>
    <property type="match status" value="1"/>
</dbReference>
<evidence type="ECO:0000256" key="3">
    <source>
        <dbReference type="ARBA" id="ARBA00023125"/>
    </source>
</evidence>
<evidence type="ECO:0000256" key="4">
    <source>
        <dbReference type="ARBA" id="ARBA00023163"/>
    </source>
</evidence>
<evidence type="ECO:0000313" key="7">
    <source>
        <dbReference type="Proteomes" id="UP001404845"/>
    </source>
</evidence>
<accession>A0ABU9Z960</accession>
<dbReference type="Proteomes" id="UP001404845">
    <property type="component" value="Unassembled WGS sequence"/>
</dbReference>
<keyword evidence="2" id="KW-0805">Transcription regulation</keyword>
<dbReference type="PANTHER" id="PTHR30579">
    <property type="entry name" value="TRANSCRIPTIONAL REGULATOR"/>
    <property type="match status" value="1"/>
</dbReference>
<evidence type="ECO:0000259" key="5">
    <source>
        <dbReference type="PROSITE" id="PS50931"/>
    </source>
</evidence>
<feature type="domain" description="HTH lysR-type" evidence="5">
    <location>
        <begin position="8"/>
        <end position="65"/>
    </location>
</feature>
<evidence type="ECO:0000256" key="1">
    <source>
        <dbReference type="ARBA" id="ARBA00009437"/>
    </source>
</evidence>
<comment type="caution">
    <text evidence="6">The sequence shown here is derived from an EMBL/GenBank/DDBJ whole genome shotgun (WGS) entry which is preliminary data.</text>
</comment>
<comment type="similarity">
    <text evidence="1">Belongs to the LysR transcriptional regulatory family.</text>
</comment>
<sequence length="311" mass="32802">MAALPVNLDMDVLRTFVTGIDLGSFAKAATRLGRSPSAISLQMRKLEDQVGQPLLRRHGRGLALTEPGEMLLGYARRLLDLNDAAVSAVAAPALSGWVRLGLPQDFTETGLPTVLARFARLHPGVRVEAHVERDAVLRGELEAGRPDLALVWDTPGAAGEEGSVAHLPLVWIGPRAEAGLVAPNSLPPPLPPPLPRPLPLALFGPPCLFRRAATDALDAAGIPWRVAFSSPGLAGLWAAVAAGLGVTLRTPHGLPPTLRPLDPDDSDLPPLPSLRLRLVRGARGADPAVAHFAELLGETLAETTRRTALLP</sequence>
<gene>
    <name evidence="6" type="ORF">PUR21_08335</name>
</gene>
<name>A0ABU9Z960_9HYPH</name>
<dbReference type="PROSITE" id="PS50931">
    <property type="entry name" value="HTH_LYSR"/>
    <property type="match status" value="1"/>
</dbReference>
<reference evidence="6 7" key="1">
    <citation type="journal article" date="2023" name="PLoS ONE">
        <title>Complete genome assembly of Hawai'i environmental nontuberculous mycobacteria reveals unexpected co-isolation with methylobacteria.</title>
        <authorList>
            <person name="Hendrix J."/>
            <person name="Epperson L.E."/>
            <person name="Tong E.I."/>
            <person name="Chan Y.L."/>
            <person name="Hasan N.A."/>
            <person name="Dawrs S.N."/>
            <person name="Norton G.J."/>
            <person name="Virdi R."/>
            <person name="Crooks J.L."/>
            <person name="Chan E.D."/>
            <person name="Honda J.R."/>
            <person name="Strong M."/>
        </authorList>
    </citation>
    <scope>NUCLEOTIDE SEQUENCE [LARGE SCALE GENOMIC DNA]</scope>
    <source>
        <strain evidence="6 7">NJH_HI01</strain>
    </source>
</reference>
<dbReference type="Gene3D" id="3.40.190.10">
    <property type="entry name" value="Periplasmic binding protein-like II"/>
    <property type="match status" value="2"/>
</dbReference>
<keyword evidence="3" id="KW-0238">DNA-binding</keyword>
<dbReference type="InterPro" id="IPR036388">
    <property type="entry name" value="WH-like_DNA-bd_sf"/>
</dbReference>
<organism evidence="6 7">
    <name type="scientific">Methylorubrum rhodesianum</name>
    <dbReference type="NCBI Taxonomy" id="29427"/>
    <lineage>
        <taxon>Bacteria</taxon>
        <taxon>Pseudomonadati</taxon>
        <taxon>Pseudomonadota</taxon>
        <taxon>Alphaproteobacteria</taxon>
        <taxon>Hyphomicrobiales</taxon>
        <taxon>Methylobacteriaceae</taxon>
        <taxon>Methylorubrum</taxon>
    </lineage>
</organism>